<feature type="transmembrane region" description="Helical" evidence="6">
    <location>
        <begin position="39"/>
        <end position="55"/>
    </location>
</feature>
<feature type="transmembrane region" description="Helical" evidence="6">
    <location>
        <begin position="336"/>
        <end position="353"/>
    </location>
</feature>
<evidence type="ECO:0000259" key="7">
    <source>
        <dbReference type="Pfam" id="PF03772"/>
    </source>
</evidence>
<dbReference type="Pfam" id="PF03772">
    <property type="entry name" value="Competence"/>
    <property type="match status" value="1"/>
</dbReference>
<keyword evidence="5 6" id="KW-0472">Membrane</keyword>
<feature type="transmembrane region" description="Helical" evidence="6">
    <location>
        <begin position="360"/>
        <end position="377"/>
    </location>
</feature>
<feature type="transmembrane region" description="Helical" evidence="6">
    <location>
        <begin position="308"/>
        <end position="330"/>
    </location>
</feature>
<feature type="transmembrane region" description="Helical" evidence="6">
    <location>
        <begin position="450"/>
        <end position="472"/>
    </location>
</feature>
<evidence type="ECO:0000256" key="3">
    <source>
        <dbReference type="ARBA" id="ARBA00022692"/>
    </source>
</evidence>
<evidence type="ECO:0000313" key="10">
    <source>
        <dbReference type="Proteomes" id="UP000538147"/>
    </source>
</evidence>
<feature type="domain" description="DUF4131" evidence="8">
    <location>
        <begin position="55"/>
        <end position="210"/>
    </location>
</feature>
<organism evidence="9 10">
    <name type="scientific">Polymorphobacter multimanifer</name>
    <dbReference type="NCBI Taxonomy" id="1070431"/>
    <lineage>
        <taxon>Bacteria</taxon>
        <taxon>Pseudomonadati</taxon>
        <taxon>Pseudomonadota</taxon>
        <taxon>Alphaproteobacteria</taxon>
        <taxon>Sphingomonadales</taxon>
        <taxon>Sphingosinicellaceae</taxon>
        <taxon>Polymorphobacter</taxon>
    </lineage>
</organism>
<evidence type="ECO:0000256" key="4">
    <source>
        <dbReference type="ARBA" id="ARBA00022989"/>
    </source>
</evidence>
<evidence type="ECO:0000256" key="6">
    <source>
        <dbReference type="SAM" id="Phobius"/>
    </source>
</evidence>
<keyword evidence="3 6" id="KW-0812">Transmembrane</keyword>
<feature type="transmembrane region" description="Helical" evidence="6">
    <location>
        <begin position="383"/>
        <end position="401"/>
    </location>
</feature>
<feature type="transmembrane region" description="Helical" evidence="6">
    <location>
        <begin position="274"/>
        <end position="296"/>
    </location>
</feature>
<evidence type="ECO:0000313" key="9">
    <source>
        <dbReference type="EMBL" id="MBB6228837.1"/>
    </source>
</evidence>
<feature type="transmembrane region" description="Helical" evidence="6">
    <location>
        <begin position="62"/>
        <end position="78"/>
    </location>
</feature>
<feature type="transmembrane region" description="Helical" evidence="6">
    <location>
        <begin position="540"/>
        <end position="558"/>
    </location>
</feature>
<reference evidence="9 10" key="1">
    <citation type="submission" date="2020-08" db="EMBL/GenBank/DDBJ databases">
        <title>Genomic Encyclopedia of Type Strains, Phase IV (KMG-IV): sequencing the most valuable type-strain genomes for metagenomic binning, comparative biology and taxonomic classification.</title>
        <authorList>
            <person name="Goeker M."/>
        </authorList>
    </citation>
    <scope>NUCLEOTIDE SEQUENCE [LARGE SCALE GENOMIC DNA]</scope>
    <source>
        <strain evidence="9 10">DSM 102189</strain>
    </source>
</reference>
<dbReference type="Proteomes" id="UP000538147">
    <property type="component" value="Unassembled WGS sequence"/>
</dbReference>
<feature type="transmembrane region" description="Helical" evidence="6">
    <location>
        <begin position="479"/>
        <end position="501"/>
    </location>
</feature>
<protein>
    <submittedName>
        <fullName evidence="9">Competence protein ComEC</fullName>
    </submittedName>
</protein>
<evidence type="ECO:0000259" key="8">
    <source>
        <dbReference type="Pfam" id="PF13567"/>
    </source>
</evidence>
<proteinExistence type="predicted"/>
<feature type="transmembrane region" description="Helical" evidence="6">
    <location>
        <begin position="234"/>
        <end position="254"/>
    </location>
</feature>
<gene>
    <name evidence="9" type="ORF">FHS79_003029</name>
</gene>
<dbReference type="PANTHER" id="PTHR30619:SF7">
    <property type="entry name" value="BETA-LACTAMASE DOMAIN PROTEIN"/>
    <property type="match status" value="1"/>
</dbReference>
<dbReference type="InterPro" id="IPR025405">
    <property type="entry name" value="DUF4131"/>
</dbReference>
<dbReference type="AlphaFoldDB" id="A0A841L882"/>
<dbReference type="EMBL" id="JACIIV010000025">
    <property type="protein sequence ID" value="MBB6228837.1"/>
    <property type="molecule type" value="Genomic_DNA"/>
</dbReference>
<comment type="caution">
    <text evidence="9">The sequence shown here is derived from an EMBL/GenBank/DDBJ whole genome shotgun (WGS) entry which is preliminary data.</text>
</comment>
<dbReference type="Pfam" id="PF13567">
    <property type="entry name" value="DUF4131"/>
    <property type="match status" value="1"/>
</dbReference>
<keyword evidence="2" id="KW-1003">Cell membrane</keyword>
<accession>A0A841L882</accession>
<feature type="transmembrane region" description="Helical" evidence="6">
    <location>
        <begin position="422"/>
        <end position="444"/>
    </location>
</feature>
<evidence type="ECO:0000256" key="1">
    <source>
        <dbReference type="ARBA" id="ARBA00004651"/>
    </source>
</evidence>
<dbReference type="InterPro" id="IPR052159">
    <property type="entry name" value="Competence_DNA_uptake"/>
</dbReference>
<feature type="domain" description="ComEC/Rec2-related protein" evidence="7">
    <location>
        <begin position="254"/>
        <end position="537"/>
    </location>
</feature>
<keyword evidence="4 6" id="KW-1133">Transmembrane helix</keyword>
<sequence length="703" mass="73303">MTSRSLGAVQTAVPAGGLWPGFGARFEALIDGEREALPLWLPVALGAGIALWFTLPWAGQRLAMGLALAGLGGALVVLRTRWPAALLLMAALGMAAAEVRDRTVAHRVLVERTIVRIDARVLAVEPRAAREQLRLVLALDDPALPERVRVSLRGVAAERAQALPGLAEGARVQLRAMLMPPMGPAVPGGYDAARALWFEGVGATGIVLGRVDVVEAAPAPDGISAWMAAARRRLNARILAAVPGEAGAVAAVFVTGDRGAVPLETAAAVRDSGLAHLLSISGLHMAVVVGGVIFLVRRLVGLWPWMALRLPVRALAMLCGAVAGLGYTLLAGGEVPTVRSLLATLIVLLGLVAGRDAISLRLLGAAAVIILLARPEVLMGPSFQMSFAAVAAIIALYEAPATKAALAPREDAGVLRRLGHGVVALVATGLVAEMVLAPIGLFHFQQSGLFGVGANLLAIPLASFAIMPALGLGLVGDALGLGAVAFAPAGWAVMLLLDIAYATAGLPGAVSRLPVMPVLAFPLLALGGLWLVLWRTRLRLGGVPLVAAGAMLALFGTPPDLLVSRDGRHVALVLESGELAFLRPRTGEYLRDSWGAAVAGDGQGRAFDDLPGMDCSRDACLGMVGRLTLFATRSHDWLPQATMEPACTAADIVVSERRLPDWCAARWLRLDRTALTERGAVAVWLRTGKVVGARDGLGDHRWR</sequence>
<dbReference type="GO" id="GO:0005886">
    <property type="term" value="C:plasma membrane"/>
    <property type="evidence" value="ECO:0007669"/>
    <property type="project" value="UniProtKB-SubCell"/>
</dbReference>
<dbReference type="RefSeq" id="WP_184201910.1">
    <property type="nucleotide sequence ID" value="NZ_JACIIV010000025.1"/>
</dbReference>
<keyword evidence="10" id="KW-1185">Reference proteome</keyword>
<dbReference type="PANTHER" id="PTHR30619">
    <property type="entry name" value="DNA INTERNALIZATION/COMPETENCE PROTEIN COMEC/REC2"/>
    <property type="match status" value="1"/>
</dbReference>
<comment type="subcellular location">
    <subcellularLocation>
        <location evidence="1">Cell membrane</location>
        <topology evidence="1">Multi-pass membrane protein</topology>
    </subcellularLocation>
</comment>
<dbReference type="InterPro" id="IPR004477">
    <property type="entry name" value="ComEC_N"/>
</dbReference>
<name>A0A841L882_9SPHN</name>
<feature type="transmembrane region" description="Helical" evidence="6">
    <location>
        <begin position="513"/>
        <end position="533"/>
    </location>
</feature>
<evidence type="ECO:0000256" key="2">
    <source>
        <dbReference type="ARBA" id="ARBA00022475"/>
    </source>
</evidence>
<dbReference type="NCBIfam" id="TIGR00360">
    <property type="entry name" value="ComEC_N-term"/>
    <property type="match status" value="1"/>
</dbReference>
<evidence type="ECO:0000256" key="5">
    <source>
        <dbReference type="ARBA" id="ARBA00023136"/>
    </source>
</evidence>